<evidence type="ECO:0000313" key="4">
    <source>
        <dbReference type="Proteomes" id="UP001597511"/>
    </source>
</evidence>
<evidence type="ECO:0000256" key="1">
    <source>
        <dbReference type="SAM" id="SignalP"/>
    </source>
</evidence>
<name>A0ABW6A3L2_9BACT</name>
<keyword evidence="4" id="KW-1185">Reference proteome</keyword>
<dbReference type="RefSeq" id="WP_386097004.1">
    <property type="nucleotide sequence ID" value="NZ_JBHUOZ010000001.1"/>
</dbReference>
<organism evidence="3 4">
    <name type="scientific">Terrimonas rubra</name>
    <dbReference type="NCBI Taxonomy" id="1035890"/>
    <lineage>
        <taxon>Bacteria</taxon>
        <taxon>Pseudomonadati</taxon>
        <taxon>Bacteroidota</taxon>
        <taxon>Chitinophagia</taxon>
        <taxon>Chitinophagales</taxon>
        <taxon>Chitinophagaceae</taxon>
        <taxon>Terrimonas</taxon>
    </lineage>
</organism>
<accession>A0ABW6A3L2</accession>
<evidence type="ECO:0000313" key="3">
    <source>
        <dbReference type="EMBL" id="MFD2919629.1"/>
    </source>
</evidence>
<dbReference type="Proteomes" id="UP001597511">
    <property type="component" value="Unassembled WGS sequence"/>
</dbReference>
<dbReference type="EMBL" id="JBHUOZ010000001">
    <property type="protein sequence ID" value="MFD2919629.1"/>
    <property type="molecule type" value="Genomic_DNA"/>
</dbReference>
<gene>
    <name evidence="3" type="ORF">ACFS6H_07930</name>
</gene>
<comment type="caution">
    <text evidence="3">The sequence shown here is derived from an EMBL/GenBank/DDBJ whole genome shotgun (WGS) entry which is preliminary data.</text>
</comment>
<protein>
    <submittedName>
        <fullName evidence="3">Porin family protein</fullName>
    </submittedName>
</protein>
<proteinExistence type="predicted"/>
<sequence>MKYLLSLALVCCLSFAGNAQIDLFVFGGPQATTARYVIGGAKQETDYKVGAMVGIGSKMRLEGIFSFAPAIFYSLKGYKVDYNRSSPFPEPNALNNNVTLHTIEVAPLLQFDLSKKEKHFFIKVGPSIDVNISGKEKMDLNNNTHVDRKMVFDFNSYSYIGASLIGQLGYEVSNRFNLSLQYSLGVGSINNHEEGPSIKNRSFGVTAGYFFKRYKTF</sequence>
<feature type="signal peptide" evidence="1">
    <location>
        <begin position="1"/>
        <end position="19"/>
    </location>
</feature>
<keyword evidence="1" id="KW-0732">Signal</keyword>
<dbReference type="Pfam" id="PF13568">
    <property type="entry name" value="OMP_b-brl_2"/>
    <property type="match status" value="1"/>
</dbReference>
<feature type="chain" id="PRO_5047031038" evidence="1">
    <location>
        <begin position="20"/>
        <end position="217"/>
    </location>
</feature>
<dbReference type="InterPro" id="IPR025665">
    <property type="entry name" value="Beta-barrel_OMP_2"/>
</dbReference>
<evidence type="ECO:0000259" key="2">
    <source>
        <dbReference type="Pfam" id="PF13568"/>
    </source>
</evidence>
<reference evidence="4" key="1">
    <citation type="journal article" date="2019" name="Int. J. Syst. Evol. Microbiol.">
        <title>The Global Catalogue of Microorganisms (GCM) 10K type strain sequencing project: providing services to taxonomists for standard genome sequencing and annotation.</title>
        <authorList>
            <consortium name="The Broad Institute Genomics Platform"/>
            <consortium name="The Broad Institute Genome Sequencing Center for Infectious Disease"/>
            <person name="Wu L."/>
            <person name="Ma J."/>
        </authorList>
    </citation>
    <scope>NUCLEOTIDE SEQUENCE [LARGE SCALE GENOMIC DNA]</scope>
    <source>
        <strain evidence="4">KCTC 23299</strain>
    </source>
</reference>
<feature type="domain" description="Outer membrane protein beta-barrel" evidence="2">
    <location>
        <begin position="26"/>
        <end position="189"/>
    </location>
</feature>